<feature type="compositionally biased region" description="Polar residues" evidence="1">
    <location>
        <begin position="1"/>
        <end position="18"/>
    </location>
</feature>
<evidence type="ECO:0000256" key="1">
    <source>
        <dbReference type="SAM" id="MobiDB-lite"/>
    </source>
</evidence>
<feature type="region of interest" description="Disordered" evidence="1">
    <location>
        <begin position="238"/>
        <end position="257"/>
    </location>
</feature>
<dbReference type="Proteomes" id="UP000494365">
    <property type="component" value="Unassembled WGS sequence"/>
</dbReference>
<dbReference type="AlphaFoldDB" id="A0A6S7CER2"/>
<evidence type="ECO:0000313" key="3">
    <source>
        <dbReference type="Proteomes" id="UP000494365"/>
    </source>
</evidence>
<evidence type="ECO:0000313" key="2">
    <source>
        <dbReference type="EMBL" id="CAB3787890.1"/>
    </source>
</evidence>
<keyword evidence="3" id="KW-1185">Reference proteome</keyword>
<feature type="region of interest" description="Disordered" evidence="1">
    <location>
        <begin position="1"/>
        <end position="36"/>
    </location>
</feature>
<organism evidence="2 3">
    <name type="scientific">Paraburkholderia ultramafica</name>
    <dbReference type="NCBI Taxonomy" id="1544867"/>
    <lineage>
        <taxon>Bacteria</taxon>
        <taxon>Pseudomonadati</taxon>
        <taxon>Pseudomonadota</taxon>
        <taxon>Betaproteobacteria</taxon>
        <taxon>Burkholderiales</taxon>
        <taxon>Burkholderiaceae</taxon>
        <taxon>Paraburkholderia</taxon>
    </lineage>
</organism>
<dbReference type="EMBL" id="CADIKK010000010">
    <property type="protein sequence ID" value="CAB3787890.1"/>
    <property type="molecule type" value="Genomic_DNA"/>
</dbReference>
<name>A0A6S7CER2_9BURK</name>
<proteinExistence type="predicted"/>
<reference evidence="2 3" key="1">
    <citation type="submission" date="2020-04" db="EMBL/GenBank/DDBJ databases">
        <authorList>
            <person name="De Canck E."/>
        </authorList>
    </citation>
    <scope>NUCLEOTIDE SEQUENCE [LARGE SCALE GENOMIC DNA]</scope>
    <source>
        <strain evidence="2 3">LMG 28614</strain>
    </source>
</reference>
<gene>
    <name evidence="2" type="ORF">LMG28614_02604</name>
</gene>
<accession>A0A6S7CER2</accession>
<protein>
    <submittedName>
        <fullName evidence="2">Uncharacterized protein</fullName>
    </submittedName>
</protein>
<sequence length="257" mass="27810">MHSTAMQPFRASMTSDATARSGCEGPLRGAEPTPEGLCEDADQCPYVAVSCPTLSGGTRPDRRFSGDSCPLRKANRRHRWLGAARLLAKEGWLRQADSGVGRDRNAARPGMSVVRETNHEGRQGCTTDNAIIGEESMGSLPWAAGPRRGAPHMRAHEMQRIPGVSTKCGIMLVDGCNATPNHRRDGSQVQNHACLSLQRYGLSLRCGPSNCARDGFVRTALPMVAFAKGQDVTHIRRHVQRSSTPIPNSAAMRRTTA</sequence>